<dbReference type="HOGENOM" id="CLU_163982_0_0_11"/>
<dbReference type="STRING" id="1032480.MLP_46030"/>
<protein>
    <submittedName>
        <fullName evidence="2">Uncharacterized protein</fullName>
    </submittedName>
</protein>
<proteinExistence type="predicted"/>
<dbReference type="EMBL" id="AP012204">
    <property type="protein sequence ID" value="BAK37617.1"/>
    <property type="molecule type" value="Genomic_DNA"/>
</dbReference>
<dbReference type="Proteomes" id="UP000007947">
    <property type="component" value="Chromosome"/>
</dbReference>
<dbReference type="AlphaFoldDB" id="F5XE69"/>
<reference evidence="2 3" key="1">
    <citation type="submission" date="2011-05" db="EMBL/GenBank/DDBJ databases">
        <title>Whole genome sequence of Microlunatus phosphovorus NM-1.</title>
        <authorList>
            <person name="Hosoyama A."/>
            <person name="Sasaki K."/>
            <person name="Harada T."/>
            <person name="Igarashi R."/>
            <person name="Kawakoshi A."/>
            <person name="Sasagawa M."/>
            <person name="Fukada J."/>
            <person name="Nakamura S."/>
            <person name="Katano Y."/>
            <person name="Hanada S."/>
            <person name="Kamagata Y."/>
            <person name="Nakamura N."/>
            <person name="Yamazaki S."/>
            <person name="Fujita N."/>
        </authorList>
    </citation>
    <scope>NUCLEOTIDE SEQUENCE [LARGE SCALE GENOMIC DNA]</scope>
    <source>
        <strain evidence="3">ATCC 700054 / DSM 10555 / JCM 9379 / NBRC 101784 / NCIMB 13414 / VKM Ac-1990 / NM-1</strain>
    </source>
</reference>
<feature type="transmembrane region" description="Helical" evidence="1">
    <location>
        <begin position="79"/>
        <end position="98"/>
    </location>
</feature>
<name>F5XE69_MICPN</name>
<sequence length="100" mass="10881">MEMNRSAEAEEKSLDLVQRVVISSIMCVVFGAPTVALAAYAPHRAQTSMGDAIGLWAMGLILGLAAAVGVLLFNRRKPWHPAFLLGLIPAAISAYWMWIR</sequence>
<dbReference type="KEGG" id="mph:MLP_46030"/>
<dbReference type="RefSeq" id="WP_013865448.1">
    <property type="nucleotide sequence ID" value="NC_015635.1"/>
</dbReference>
<evidence type="ECO:0000256" key="1">
    <source>
        <dbReference type="SAM" id="Phobius"/>
    </source>
</evidence>
<keyword evidence="1" id="KW-0812">Transmembrane</keyword>
<feature type="transmembrane region" description="Helical" evidence="1">
    <location>
        <begin position="20"/>
        <end position="41"/>
    </location>
</feature>
<evidence type="ECO:0000313" key="2">
    <source>
        <dbReference type="EMBL" id="BAK37617.1"/>
    </source>
</evidence>
<accession>F5XE69</accession>
<keyword evidence="1" id="KW-0472">Membrane</keyword>
<dbReference type="OrthoDB" id="3788664at2"/>
<gene>
    <name evidence="2" type="ordered locus">MLP_46030</name>
</gene>
<organism evidence="2 3">
    <name type="scientific">Microlunatus phosphovorus (strain ATCC 700054 / DSM 10555 / JCM 9379 / NBRC 101784 / NCIMB 13414 / VKM Ac-1990 / NM-1)</name>
    <dbReference type="NCBI Taxonomy" id="1032480"/>
    <lineage>
        <taxon>Bacteria</taxon>
        <taxon>Bacillati</taxon>
        <taxon>Actinomycetota</taxon>
        <taxon>Actinomycetes</taxon>
        <taxon>Propionibacteriales</taxon>
        <taxon>Propionibacteriaceae</taxon>
        <taxon>Microlunatus</taxon>
    </lineage>
</organism>
<evidence type="ECO:0000313" key="3">
    <source>
        <dbReference type="Proteomes" id="UP000007947"/>
    </source>
</evidence>
<keyword evidence="3" id="KW-1185">Reference proteome</keyword>
<feature type="transmembrane region" description="Helical" evidence="1">
    <location>
        <begin position="53"/>
        <end position="73"/>
    </location>
</feature>
<keyword evidence="1" id="KW-1133">Transmembrane helix</keyword>